<accession>A0AAD9V5R0</accession>
<feature type="non-terminal residue" evidence="3">
    <location>
        <position position="1"/>
    </location>
</feature>
<feature type="compositionally biased region" description="Basic and acidic residues" evidence="1">
    <location>
        <begin position="117"/>
        <end position="129"/>
    </location>
</feature>
<dbReference type="SUPFAM" id="SSF56219">
    <property type="entry name" value="DNase I-like"/>
    <property type="match status" value="1"/>
</dbReference>
<evidence type="ECO:0000259" key="2">
    <source>
        <dbReference type="Pfam" id="PF03372"/>
    </source>
</evidence>
<proteinExistence type="predicted"/>
<gene>
    <name evidence="3" type="ORF">P5673_014545</name>
</gene>
<dbReference type="Proteomes" id="UP001249851">
    <property type="component" value="Unassembled WGS sequence"/>
</dbReference>
<protein>
    <submittedName>
        <fullName evidence="3">Transposon TX1 uncharacterized 149 kDa protein</fullName>
    </submittedName>
</protein>
<feature type="domain" description="Endonuclease/exonuclease/phosphatase" evidence="2">
    <location>
        <begin position="179"/>
        <end position="344"/>
    </location>
</feature>
<dbReference type="Pfam" id="PF03372">
    <property type="entry name" value="Exo_endo_phos"/>
    <property type="match status" value="1"/>
</dbReference>
<dbReference type="AlphaFoldDB" id="A0AAD9V5R0"/>
<comment type="caution">
    <text evidence="3">The sequence shown here is derived from an EMBL/GenBank/DDBJ whole genome shotgun (WGS) entry which is preliminary data.</text>
</comment>
<dbReference type="GO" id="GO:0003824">
    <property type="term" value="F:catalytic activity"/>
    <property type="evidence" value="ECO:0007669"/>
    <property type="project" value="InterPro"/>
</dbReference>
<reference evidence="3" key="1">
    <citation type="journal article" date="2023" name="G3 (Bethesda)">
        <title>Whole genome assembly and annotation of the endangered Caribbean coral Acropora cervicornis.</title>
        <authorList>
            <person name="Selwyn J.D."/>
            <person name="Vollmer S.V."/>
        </authorList>
    </citation>
    <scope>NUCLEOTIDE SEQUENCE</scope>
    <source>
        <strain evidence="3">K2</strain>
    </source>
</reference>
<evidence type="ECO:0000256" key="1">
    <source>
        <dbReference type="SAM" id="MobiDB-lite"/>
    </source>
</evidence>
<dbReference type="EMBL" id="JARQWQ010000029">
    <property type="protein sequence ID" value="KAK2562278.1"/>
    <property type="molecule type" value="Genomic_DNA"/>
</dbReference>
<reference evidence="3" key="2">
    <citation type="journal article" date="2023" name="Science">
        <title>Genomic signatures of disease resistance in endangered staghorn corals.</title>
        <authorList>
            <person name="Vollmer S.V."/>
            <person name="Selwyn J.D."/>
            <person name="Despard B.A."/>
            <person name="Roesel C.L."/>
        </authorList>
    </citation>
    <scope>NUCLEOTIDE SEQUENCE</scope>
    <source>
        <strain evidence="3">K2</strain>
    </source>
</reference>
<evidence type="ECO:0000313" key="3">
    <source>
        <dbReference type="EMBL" id="KAK2562278.1"/>
    </source>
</evidence>
<evidence type="ECO:0000313" key="4">
    <source>
        <dbReference type="Proteomes" id="UP001249851"/>
    </source>
</evidence>
<dbReference type="CDD" id="cd09076">
    <property type="entry name" value="L1-EN"/>
    <property type="match status" value="1"/>
</dbReference>
<feature type="region of interest" description="Disordered" evidence="1">
    <location>
        <begin position="117"/>
        <end position="150"/>
    </location>
</feature>
<dbReference type="Gene3D" id="3.60.10.10">
    <property type="entry name" value="Endonuclease/exonuclease/phosphatase"/>
    <property type="match status" value="1"/>
</dbReference>
<name>A0AAD9V5R0_ACRCE</name>
<keyword evidence="4" id="KW-1185">Reference proteome</keyword>
<organism evidence="3 4">
    <name type="scientific">Acropora cervicornis</name>
    <name type="common">Staghorn coral</name>
    <dbReference type="NCBI Taxonomy" id="6130"/>
    <lineage>
        <taxon>Eukaryota</taxon>
        <taxon>Metazoa</taxon>
        <taxon>Cnidaria</taxon>
        <taxon>Anthozoa</taxon>
        <taxon>Hexacorallia</taxon>
        <taxon>Scleractinia</taxon>
        <taxon>Astrocoeniina</taxon>
        <taxon>Acroporidae</taxon>
        <taxon>Acropora</taxon>
    </lineage>
</organism>
<dbReference type="InterPro" id="IPR005135">
    <property type="entry name" value="Endo/exonuclease/phosphatase"/>
</dbReference>
<sequence length="346" mass="39661">MPSPRHVRIGGSYEVFVSFYRCGEENYFERHRSRIPIGKEQRNIKDAKKHLINFLGISQMATSLRMGNFVLKLYRLAGNAHRENEEFTCPYATLMGNGSSTPLHVIQKIINWSDKKLSSTRSSEDKDPEIAIIDEEPGASDSARKTSRKGKQKCLEDKEVVQNILRDNKVVRNWRGSCFWSPALGQQGGVMTCFSDSFDYEFVQWKRDTSGRVVSVAIKVNNYCINIVNIYAPTNLTERKVFFGNLHEFFLPSDAIVIAGDFNCYEYQTDKTGGNLSCAKYLANFRSTFHLIDAWHRLNPRSRQCTWFNSDFSIGSRLDKIFVSQSLFSFVSKCEIKPFCLSDHDI</sequence>
<dbReference type="InterPro" id="IPR036691">
    <property type="entry name" value="Endo/exonu/phosph_ase_sf"/>
</dbReference>